<evidence type="ECO:0000259" key="7">
    <source>
        <dbReference type="PROSITE" id="PS51918"/>
    </source>
</evidence>
<evidence type="ECO:0000256" key="1">
    <source>
        <dbReference type="ARBA" id="ARBA00001966"/>
    </source>
</evidence>
<keyword evidence="3" id="KW-0949">S-adenosyl-L-methionine</keyword>
<comment type="cofactor">
    <cofactor evidence="1">
        <name>[4Fe-4S] cluster</name>
        <dbReference type="ChEBI" id="CHEBI:49883"/>
    </cofactor>
</comment>
<dbReference type="GO" id="GO:0046872">
    <property type="term" value="F:metal ion binding"/>
    <property type="evidence" value="ECO:0007669"/>
    <property type="project" value="UniProtKB-KW"/>
</dbReference>
<dbReference type="Gene3D" id="3.20.20.70">
    <property type="entry name" value="Aldolase class I"/>
    <property type="match status" value="1"/>
</dbReference>
<dbReference type="InterPro" id="IPR040084">
    <property type="entry name" value="GTPase_Obg"/>
</dbReference>
<evidence type="ECO:0000256" key="2">
    <source>
        <dbReference type="ARBA" id="ARBA00022485"/>
    </source>
</evidence>
<gene>
    <name evidence="8" type="ordered locus">Ppro_1962</name>
</gene>
<dbReference type="SMART" id="SM00729">
    <property type="entry name" value="Elp3"/>
    <property type="match status" value="1"/>
</dbReference>
<dbReference type="Pfam" id="PF04055">
    <property type="entry name" value="Radical_SAM"/>
    <property type="match status" value="1"/>
</dbReference>
<dbReference type="InterPro" id="IPR007197">
    <property type="entry name" value="rSAM"/>
</dbReference>
<dbReference type="InterPro" id="IPR058240">
    <property type="entry name" value="rSAM_sf"/>
</dbReference>
<keyword evidence="9" id="KW-1185">Reference proteome</keyword>
<accession>A1AQF1</accession>
<keyword evidence="6" id="KW-0411">Iron-sulfur</keyword>
<dbReference type="InterPro" id="IPR013785">
    <property type="entry name" value="Aldolase_TIM"/>
</dbReference>
<evidence type="ECO:0000256" key="5">
    <source>
        <dbReference type="ARBA" id="ARBA00023004"/>
    </source>
</evidence>
<reference evidence="8 9" key="1">
    <citation type="submission" date="2006-10" db="EMBL/GenBank/DDBJ databases">
        <title>Complete sequence of chromosome of Pelobacter propionicus DSM 2379.</title>
        <authorList>
            <consortium name="US DOE Joint Genome Institute"/>
            <person name="Copeland A."/>
            <person name="Lucas S."/>
            <person name="Lapidus A."/>
            <person name="Barry K."/>
            <person name="Detter J.C."/>
            <person name="Glavina del Rio T."/>
            <person name="Hammon N."/>
            <person name="Israni S."/>
            <person name="Dalin E."/>
            <person name="Tice H."/>
            <person name="Pitluck S."/>
            <person name="Saunders E."/>
            <person name="Brettin T."/>
            <person name="Bruce D."/>
            <person name="Han C."/>
            <person name="Tapia R."/>
            <person name="Schmutz J."/>
            <person name="Larimer F."/>
            <person name="Land M."/>
            <person name="Hauser L."/>
            <person name="Kyrpides N."/>
            <person name="Kim E."/>
            <person name="Lovley D."/>
            <person name="Richardson P."/>
        </authorList>
    </citation>
    <scope>NUCLEOTIDE SEQUENCE [LARGE SCALE GENOMIC DNA]</scope>
    <source>
        <strain evidence="9">DSM 2379 / NBRC 103807 / OttBd1</strain>
    </source>
</reference>
<dbReference type="RefSeq" id="WP_011735837.1">
    <property type="nucleotide sequence ID" value="NC_008609.1"/>
</dbReference>
<proteinExistence type="predicted"/>
<dbReference type="AlphaFoldDB" id="A1AQF1"/>
<dbReference type="Proteomes" id="UP000006732">
    <property type="component" value="Chromosome"/>
</dbReference>
<keyword evidence="5" id="KW-0408">Iron</keyword>
<dbReference type="SFLD" id="SFLDS00029">
    <property type="entry name" value="Radical_SAM"/>
    <property type="match status" value="1"/>
</dbReference>
<name>A1AQF1_PELPD</name>
<evidence type="ECO:0000256" key="6">
    <source>
        <dbReference type="ARBA" id="ARBA00023014"/>
    </source>
</evidence>
<dbReference type="CDD" id="cd01335">
    <property type="entry name" value="Radical_SAM"/>
    <property type="match status" value="1"/>
</dbReference>
<dbReference type="eggNOG" id="COG0731">
    <property type="taxonomic scope" value="Bacteria"/>
</dbReference>
<dbReference type="SUPFAM" id="SSF102114">
    <property type="entry name" value="Radical SAM enzymes"/>
    <property type="match status" value="1"/>
</dbReference>
<evidence type="ECO:0000256" key="4">
    <source>
        <dbReference type="ARBA" id="ARBA00022723"/>
    </source>
</evidence>
<keyword evidence="4" id="KW-0479">Metal-binding</keyword>
<organism evidence="8 9">
    <name type="scientific">Pelobacter propionicus (strain DSM 2379 / NBRC 103807 / OttBd1)</name>
    <dbReference type="NCBI Taxonomy" id="338966"/>
    <lineage>
        <taxon>Bacteria</taxon>
        <taxon>Pseudomonadati</taxon>
        <taxon>Thermodesulfobacteriota</taxon>
        <taxon>Desulfuromonadia</taxon>
        <taxon>Desulfuromonadales</taxon>
        <taxon>Desulfuromonadaceae</taxon>
        <taxon>Pelobacter</taxon>
    </lineage>
</organism>
<dbReference type="HOGENOM" id="CLU_058377_0_0_7"/>
<protein>
    <submittedName>
        <fullName evidence="8">Radical SAM domain protein</fullName>
    </submittedName>
</protein>
<dbReference type="KEGG" id="ppd:Ppro_1962"/>
<sequence length="323" mass="36089">MKAFGPVPSRRLGRSLGINSIPPKACTYSCVYCQVGRTSHLQVDRRLFYRPEEIVEEVAAKVEQTREAGDVIDYLSFVPDGEPTLDINLGRTIELLRPLGIRIAVITNGSLLWREDVREELGSADLVSIKLDAVSESIWRGIDRPHGSLSLETVMDGILGFARSFRGELMTETMLVQGCNDRDRDMEQVADFVALLAPKTAYLAIPIRPPAESGVRPPDEETVNRAFQIFSHRISHVEYLIGYEGDSFSGSGNPEQDLLGITAVHPMRAEAVEKFLGERGQDRTLLQRLLAEGILVETEYRGMRFFLRRLGAHQVRPEQEAAP</sequence>
<feature type="domain" description="Radical SAM core" evidence="7">
    <location>
        <begin position="10"/>
        <end position="240"/>
    </location>
</feature>
<dbReference type="InterPro" id="IPR006638">
    <property type="entry name" value="Elp3/MiaA/NifB-like_rSAM"/>
</dbReference>
<dbReference type="STRING" id="338966.Ppro_1962"/>
<dbReference type="EMBL" id="CP000482">
    <property type="protein sequence ID" value="ABK99571.1"/>
    <property type="molecule type" value="Genomic_DNA"/>
</dbReference>
<evidence type="ECO:0000313" key="9">
    <source>
        <dbReference type="Proteomes" id="UP000006732"/>
    </source>
</evidence>
<keyword evidence="2" id="KW-0004">4Fe-4S</keyword>
<evidence type="ECO:0000313" key="8">
    <source>
        <dbReference type="EMBL" id="ABK99571.1"/>
    </source>
</evidence>
<dbReference type="SFLD" id="SFLDG01083">
    <property type="entry name" value="Uncharacterised_Radical_SAM_Su"/>
    <property type="match status" value="1"/>
</dbReference>
<dbReference type="PANTHER" id="PTHR43787:SF11">
    <property type="entry name" value="UPF0026 PROTEIN SLR1464"/>
    <property type="match status" value="1"/>
</dbReference>
<dbReference type="OrthoDB" id="9800840at2"/>
<evidence type="ECO:0000256" key="3">
    <source>
        <dbReference type="ARBA" id="ARBA00022691"/>
    </source>
</evidence>
<dbReference type="PROSITE" id="PS51918">
    <property type="entry name" value="RADICAL_SAM"/>
    <property type="match status" value="1"/>
</dbReference>
<dbReference type="PANTHER" id="PTHR43787">
    <property type="entry name" value="FEMO COFACTOR BIOSYNTHESIS PROTEIN NIFB-RELATED"/>
    <property type="match status" value="1"/>
</dbReference>
<dbReference type="GO" id="GO:0051539">
    <property type="term" value="F:4 iron, 4 sulfur cluster binding"/>
    <property type="evidence" value="ECO:0007669"/>
    <property type="project" value="UniProtKB-KW"/>
</dbReference>
<dbReference type="GO" id="GO:0003824">
    <property type="term" value="F:catalytic activity"/>
    <property type="evidence" value="ECO:0007669"/>
    <property type="project" value="InterPro"/>
</dbReference>